<feature type="binding site" evidence="8">
    <location>
        <begin position="247"/>
        <end position="251"/>
    </location>
    <ligand>
        <name>GTP</name>
        <dbReference type="ChEBI" id="CHEBI:37565"/>
        <label>2</label>
    </ligand>
</feature>
<dbReference type="InterPro" id="IPR005225">
    <property type="entry name" value="Small_GTP-bd"/>
</dbReference>
<gene>
    <name evidence="12" type="primary">b2511</name>
    <name evidence="8" type="synonym">der</name>
</gene>
<evidence type="ECO:0000256" key="7">
    <source>
        <dbReference type="ARBA" id="ARBA00032345"/>
    </source>
</evidence>
<evidence type="ECO:0000259" key="11">
    <source>
        <dbReference type="Pfam" id="PF14714"/>
    </source>
</evidence>
<dbReference type="Pfam" id="PF01926">
    <property type="entry name" value="MMR_HSR1"/>
    <property type="match status" value="2"/>
</dbReference>
<reference evidence="12 13" key="1">
    <citation type="journal article" date="2002" name="Nat. Genet.">
        <title>Genome sequence of the endocellular obligate symbiont of tsetse flies, Wigglesworthia glossinidia.</title>
        <authorList>
            <person name="Akman L."/>
            <person name="Yamashita A."/>
            <person name="Watanabe H."/>
            <person name="Oshima K."/>
            <person name="Shiba T."/>
            <person name="Hattori M."/>
            <person name="Aksoy S."/>
        </authorList>
    </citation>
    <scope>NUCLEOTIDE SEQUENCE [LARGE SCALE GENOMIC DNA]</scope>
</reference>
<evidence type="ECO:0000256" key="3">
    <source>
        <dbReference type="ARBA" id="ARBA00022517"/>
    </source>
</evidence>
<feature type="domain" description="G" evidence="10">
    <location>
        <begin position="195"/>
        <end position="312"/>
    </location>
</feature>
<dbReference type="EMBL" id="BA000021">
    <property type="protein sequence ID" value="BAC24722.1"/>
    <property type="molecule type" value="Genomic_DNA"/>
</dbReference>
<evidence type="ECO:0000256" key="9">
    <source>
        <dbReference type="RuleBase" id="RU004481"/>
    </source>
</evidence>
<dbReference type="PANTHER" id="PTHR43834">
    <property type="entry name" value="GTPASE DER"/>
    <property type="match status" value="1"/>
</dbReference>
<comment type="subunit">
    <text evidence="8">Associates with the 50S ribosomal subunit.</text>
</comment>
<accession>Q8D1Y0</accession>
<comment type="similarity">
    <text evidence="1 8 9">Belongs to the TRAFAC class TrmE-Era-EngA-EngB-Septin-like GTPase superfamily. EngA (Der) GTPase family.</text>
</comment>
<dbReference type="Proteomes" id="UP000000562">
    <property type="component" value="Chromosome"/>
</dbReference>
<dbReference type="PIRSF" id="PIRSF006485">
    <property type="entry name" value="GTP-binding_EngA"/>
    <property type="match status" value="1"/>
</dbReference>
<organism evidence="12 13">
    <name type="scientific">Wigglesworthia glossinidia brevipalpis</name>
    <dbReference type="NCBI Taxonomy" id="36870"/>
    <lineage>
        <taxon>Bacteria</taxon>
        <taxon>Pseudomonadati</taxon>
        <taxon>Pseudomonadota</taxon>
        <taxon>Gammaproteobacteria</taxon>
        <taxon>Enterobacterales</taxon>
        <taxon>Erwiniaceae</taxon>
        <taxon>Wigglesworthia</taxon>
    </lineage>
</organism>
<protein>
    <recommendedName>
        <fullName evidence="2 8">GTPase Der</fullName>
    </recommendedName>
    <alternativeName>
        <fullName evidence="7 8">GTP-binding protein EngA</fullName>
    </alternativeName>
</protein>
<proteinExistence type="inferred from homology"/>
<dbReference type="PRINTS" id="PR00326">
    <property type="entry name" value="GTP1OBG"/>
</dbReference>
<dbReference type="AlphaFoldDB" id="Q8D1Y0"/>
<feature type="domain" description="G" evidence="10">
    <location>
        <begin position="5"/>
        <end position="117"/>
    </location>
</feature>
<dbReference type="GO" id="GO:0042254">
    <property type="term" value="P:ribosome biogenesis"/>
    <property type="evidence" value="ECO:0007669"/>
    <property type="project" value="UniProtKB-KW"/>
</dbReference>
<evidence type="ECO:0000256" key="6">
    <source>
        <dbReference type="ARBA" id="ARBA00023134"/>
    </source>
</evidence>
<dbReference type="KEGG" id="wbr:b2511"/>
<sequence length="456" mass="52775">MNLIVSIIGKQNSGKSTLFNKLTKKRRALVSKDPGFTSDRQYLLRIWKKRKFIFIDTPSIYLINKKSKFNNQSIIAIEESHVILLVIRYESYGSLDNHLSIIAFLKRNKKNFFVILNLDDNFNKNYNFTDKIYFLGIDKICYLNFLKENNFKKIFKNILYPEHLSSFKESNKNNKVSSAIKNLTLNKIEMDKYPKIAIIGRPNSGKSTLMNCILRQNRSTVSNSPGTTKDVLYSLYSNKEKTYLFIDTAGLVKKKNFVHINKSVIKNTLNVIKKIDVSILVIDSCVGITKQDLFFLNYILKYNKSLIIAVNKLDLISKKNKKEIKEKIIKKISFFKFIKIHFISAICSFGINNLLYSIKATYKNKLLKFETSKLTRILRKATFNNQPPMLNGIRSKLKYAHPGGYNPLVIVIHGIKVISLPKNYISYLKKFFIKELNIIGTSLKIKFISSINPYSK</sequence>
<dbReference type="InterPro" id="IPR016484">
    <property type="entry name" value="GTPase_Der"/>
</dbReference>
<dbReference type="HOGENOM" id="CLU_016077_5_1_6"/>
<comment type="function">
    <text evidence="8 9">GTPase that plays an essential role in the late steps of ribosome biogenesis.</text>
</comment>
<dbReference type="OrthoDB" id="9805918at2"/>
<dbReference type="GO" id="GO:0005525">
    <property type="term" value="F:GTP binding"/>
    <property type="evidence" value="ECO:0007669"/>
    <property type="project" value="UniProtKB-UniRule"/>
</dbReference>
<dbReference type="PANTHER" id="PTHR43834:SF6">
    <property type="entry name" value="GTPASE DER"/>
    <property type="match status" value="1"/>
</dbReference>
<evidence type="ECO:0000256" key="5">
    <source>
        <dbReference type="ARBA" id="ARBA00022741"/>
    </source>
</evidence>
<dbReference type="STRING" id="36870.gene:10369085"/>
<keyword evidence="3 8" id="KW-0690">Ribosome biogenesis</keyword>
<dbReference type="InterPro" id="IPR015946">
    <property type="entry name" value="KH_dom-like_a/b"/>
</dbReference>
<dbReference type="GO" id="GO:0043022">
    <property type="term" value="F:ribosome binding"/>
    <property type="evidence" value="ECO:0007669"/>
    <property type="project" value="TreeGrafter"/>
</dbReference>
<dbReference type="Gene3D" id="3.30.300.20">
    <property type="match status" value="1"/>
</dbReference>
<keyword evidence="4 9" id="KW-0677">Repeat</keyword>
<feature type="domain" description="GTPase Der C-terminal KH-domain-like" evidence="11">
    <location>
        <begin position="368"/>
        <end position="447"/>
    </location>
</feature>
<evidence type="ECO:0000256" key="2">
    <source>
        <dbReference type="ARBA" id="ARBA00020953"/>
    </source>
</evidence>
<name>Q8D1Y0_WIGBR</name>
<evidence type="ECO:0000313" key="12">
    <source>
        <dbReference type="EMBL" id="BAC24722.1"/>
    </source>
</evidence>
<evidence type="ECO:0000256" key="1">
    <source>
        <dbReference type="ARBA" id="ARBA00008279"/>
    </source>
</evidence>
<dbReference type="Pfam" id="PF14714">
    <property type="entry name" value="KH_dom-like"/>
    <property type="match status" value="1"/>
</dbReference>
<comment type="caution">
    <text evidence="8">Lacks conserved residue(s) required for the propagation of feature annotation.</text>
</comment>
<evidence type="ECO:0000259" key="10">
    <source>
        <dbReference type="Pfam" id="PF01926"/>
    </source>
</evidence>
<keyword evidence="13" id="KW-1185">Reference proteome</keyword>
<keyword evidence="6 8" id="KW-0342">GTP-binding</keyword>
<dbReference type="SUPFAM" id="SSF52540">
    <property type="entry name" value="P-loop containing nucleoside triphosphate hydrolases"/>
    <property type="match status" value="2"/>
</dbReference>
<dbReference type="InterPro" id="IPR027417">
    <property type="entry name" value="P-loop_NTPase"/>
</dbReference>
<keyword evidence="5 8" id="KW-0547">Nucleotide-binding</keyword>
<dbReference type="NCBIfam" id="TIGR03594">
    <property type="entry name" value="GTPase_EngA"/>
    <property type="match status" value="1"/>
</dbReference>
<dbReference type="HAMAP" id="MF_00195">
    <property type="entry name" value="GTPase_Der"/>
    <property type="match status" value="1"/>
</dbReference>
<feature type="binding site" evidence="8">
    <location>
        <begin position="311"/>
        <end position="314"/>
    </location>
    <ligand>
        <name>GTP</name>
        <dbReference type="ChEBI" id="CHEBI:37565"/>
        <label>2</label>
    </ligand>
</feature>
<dbReference type="InterPro" id="IPR006073">
    <property type="entry name" value="GTP-bd"/>
</dbReference>
<feature type="binding site" evidence="8">
    <location>
        <begin position="200"/>
        <end position="207"/>
    </location>
    <ligand>
        <name>GTP</name>
        <dbReference type="ChEBI" id="CHEBI:37565"/>
        <label>2</label>
    </ligand>
</feature>
<dbReference type="Gene3D" id="3.40.50.300">
    <property type="entry name" value="P-loop containing nucleotide triphosphate hydrolases"/>
    <property type="match status" value="2"/>
</dbReference>
<evidence type="ECO:0000256" key="4">
    <source>
        <dbReference type="ARBA" id="ARBA00022737"/>
    </source>
</evidence>
<evidence type="ECO:0000256" key="8">
    <source>
        <dbReference type="HAMAP-Rule" id="MF_00195"/>
    </source>
</evidence>
<evidence type="ECO:0000313" key="13">
    <source>
        <dbReference type="Proteomes" id="UP000000562"/>
    </source>
</evidence>
<dbReference type="InterPro" id="IPR032859">
    <property type="entry name" value="KH_dom-like"/>
</dbReference>
<dbReference type="eggNOG" id="COG1160">
    <property type="taxonomic scope" value="Bacteria"/>
</dbReference>
<dbReference type="CDD" id="cd01895">
    <property type="entry name" value="EngA2"/>
    <property type="match status" value="1"/>
</dbReference>
<dbReference type="NCBIfam" id="TIGR00231">
    <property type="entry name" value="small_GTP"/>
    <property type="match status" value="1"/>
</dbReference>